<evidence type="ECO:0000256" key="3">
    <source>
        <dbReference type="ARBA" id="ARBA00022692"/>
    </source>
</evidence>
<reference evidence="7" key="1">
    <citation type="submission" date="2021-06" db="EMBL/GenBank/DDBJ databases">
        <authorList>
            <person name="Kallberg Y."/>
            <person name="Tangrot J."/>
            <person name="Rosling A."/>
        </authorList>
    </citation>
    <scope>NUCLEOTIDE SEQUENCE</scope>
    <source>
        <strain evidence="7">FL130A</strain>
    </source>
</reference>
<gene>
    <name evidence="7" type="ORF">ALEPTO_LOCUS12349</name>
</gene>
<dbReference type="InterPro" id="IPR000612">
    <property type="entry name" value="PMP3"/>
</dbReference>
<dbReference type="OrthoDB" id="2802411at2759"/>
<dbReference type="AlphaFoldDB" id="A0A9N9I6E5"/>
<organism evidence="7 8">
    <name type="scientific">Ambispora leptoticha</name>
    <dbReference type="NCBI Taxonomy" id="144679"/>
    <lineage>
        <taxon>Eukaryota</taxon>
        <taxon>Fungi</taxon>
        <taxon>Fungi incertae sedis</taxon>
        <taxon>Mucoromycota</taxon>
        <taxon>Glomeromycotina</taxon>
        <taxon>Glomeromycetes</taxon>
        <taxon>Archaeosporales</taxon>
        <taxon>Ambisporaceae</taxon>
        <taxon>Ambispora</taxon>
    </lineage>
</organism>
<evidence type="ECO:0000313" key="7">
    <source>
        <dbReference type="EMBL" id="CAG8723616.1"/>
    </source>
</evidence>
<accession>A0A9N9I6E5</accession>
<proteinExistence type="inferred from homology"/>
<evidence type="ECO:0000256" key="6">
    <source>
        <dbReference type="SAM" id="Phobius"/>
    </source>
</evidence>
<protein>
    <submittedName>
        <fullName evidence="7">11877_t:CDS:1</fullName>
    </submittedName>
</protein>
<comment type="caution">
    <text evidence="7">The sequence shown here is derived from an EMBL/GenBank/DDBJ whole genome shotgun (WGS) entry which is preliminary data.</text>
</comment>
<dbReference type="GO" id="GO:0016020">
    <property type="term" value="C:membrane"/>
    <property type="evidence" value="ECO:0007669"/>
    <property type="project" value="UniProtKB-SubCell"/>
</dbReference>
<evidence type="ECO:0000256" key="4">
    <source>
        <dbReference type="ARBA" id="ARBA00022989"/>
    </source>
</evidence>
<evidence type="ECO:0000313" key="8">
    <source>
        <dbReference type="Proteomes" id="UP000789508"/>
    </source>
</evidence>
<comment type="similarity">
    <text evidence="2">Belongs to the UPF0057 (PMP3) family.</text>
</comment>
<feature type="non-terminal residue" evidence="7">
    <location>
        <position position="1"/>
    </location>
</feature>
<keyword evidence="4 6" id="KW-1133">Transmembrane helix</keyword>
<feature type="transmembrane region" description="Helical" evidence="6">
    <location>
        <begin position="36"/>
        <end position="57"/>
    </location>
</feature>
<evidence type="ECO:0000256" key="1">
    <source>
        <dbReference type="ARBA" id="ARBA00004370"/>
    </source>
</evidence>
<evidence type="ECO:0000256" key="5">
    <source>
        <dbReference type="ARBA" id="ARBA00023136"/>
    </source>
</evidence>
<sequence>MALLITAGDVLLILVAILLPPVAVLIATGCSADFCINIGLTLLGYIPGHIHAFYVLYKKSEQREILARRRAVLTSPSMPVSGAA</sequence>
<dbReference type="PANTHER" id="PTHR21659:SF40">
    <property type="entry name" value="PHOSPHATIDYLSERINE DECARBOXYLASE"/>
    <property type="match status" value="1"/>
</dbReference>
<evidence type="ECO:0000256" key="2">
    <source>
        <dbReference type="ARBA" id="ARBA00009530"/>
    </source>
</evidence>
<keyword evidence="5 6" id="KW-0472">Membrane</keyword>
<dbReference type="Pfam" id="PF01679">
    <property type="entry name" value="Pmp3"/>
    <property type="match status" value="1"/>
</dbReference>
<dbReference type="EMBL" id="CAJVPS010027269">
    <property type="protein sequence ID" value="CAG8723616.1"/>
    <property type="molecule type" value="Genomic_DNA"/>
</dbReference>
<dbReference type="PROSITE" id="PS01309">
    <property type="entry name" value="UPF0057"/>
    <property type="match status" value="1"/>
</dbReference>
<name>A0A9N9I6E5_9GLOM</name>
<dbReference type="PANTHER" id="PTHR21659">
    <property type="entry name" value="HYDROPHOBIC PROTEIN RCI2 LOW TEMPERATURE AND SALT RESPONSIVE PROTEIN LTI6 -RELATED"/>
    <property type="match status" value="1"/>
</dbReference>
<keyword evidence="8" id="KW-1185">Reference proteome</keyword>
<comment type="subcellular location">
    <subcellularLocation>
        <location evidence="1">Membrane</location>
    </subcellularLocation>
</comment>
<dbReference type="Proteomes" id="UP000789508">
    <property type="component" value="Unassembled WGS sequence"/>
</dbReference>
<keyword evidence="3 6" id="KW-0812">Transmembrane</keyword>